<dbReference type="AlphaFoldDB" id="A0A3Q9QT25"/>
<proteinExistence type="predicted"/>
<evidence type="ECO:0000313" key="1">
    <source>
        <dbReference type="EMBL" id="AZU62632.1"/>
    </source>
</evidence>
<dbReference type="EMBL" id="CP022572">
    <property type="protein sequence ID" value="AZU62632.1"/>
    <property type="molecule type" value="Genomic_DNA"/>
</dbReference>
<keyword evidence="2" id="KW-1185">Reference proteome</keyword>
<organism evidence="1 2">
    <name type="scientific">Neobacillus mesonae</name>
    <dbReference type="NCBI Taxonomy" id="1193713"/>
    <lineage>
        <taxon>Bacteria</taxon>
        <taxon>Bacillati</taxon>
        <taxon>Bacillota</taxon>
        <taxon>Bacilli</taxon>
        <taxon>Bacillales</taxon>
        <taxon>Bacillaceae</taxon>
        <taxon>Neobacillus</taxon>
    </lineage>
</organism>
<accession>A0A3Q9QT25</accession>
<protein>
    <submittedName>
        <fullName evidence="1">Uncharacterized protein</fullName>
    </submittedName>
</protein>
<evidence type="ECO:0000313" key="2">
    <source>
        <dbReference type="Proteomes" id="UP000282892"/>
    </source>
</evidence>
<dbReference type="KEGG" id="nmk:CHR53_15915"/>
<gene>
    <name evidence="1" type="ORF">CHR53_15915</name>
</gene>
<sequence>MVSVLYKKNVPLLVLRRGIPIFSVKVNAPFSTYLSRPFNTGFLSIVTVVQIQALLKFFI</sequence>
<name>A0A3Q9QT25_9BACI</name>
<reference evidence="1 2" key="1">
    <citation type="submission" date="2017-07" db="EMBL/GenBank/DDBJ databases">
        <title>The complete genome sequence of Bacillus mesonae strain H20-5, an efficient strain improving plant abiotic stress resistance.</title>
        <authorList>
            <person name="Kim S.Y."/>
            <person name="Song H."/>
            <person name="Sang M.K."/>
            <person name="Weon H.-Y."/>
            <person name="Song J."/>
        </authorList>
    </citation>
    <scope>NUCLEOTIDE SEQUENCE [LARGE SCALE GENOMIC DNA]</scope>
    <source>
        <strain evidence="1 2">H20-5</strain>
    </source>
</reference>
<dbReference type="Proteomes" id="UP000282892">
    <property type="component" value="Chromosome"/>
</dbReference>